<organism evidence="4 5">
    <name type="scientific">Porphyridium purpureum</name>
    <name type="common">Red alga</name>
    <name type="synonym">Porphyridium cruentum</name>
    <dbReference type="NCBI Taxonomy" id="35688"/>
    <lineage>
        <taxon>Eukaryota</taxon>
        <taxon>Rhodophyta</taxon>
        <taxon>Bangiophyceae</taxon>
        <taxon>Porphyridiales</taxon>
        <taxon>Porphyridiaceae</taxon>
        <taxon>Porphyridium</taxon>
    </lineage>
</organism>
<dbReference type="AlphaFoldDB" id="A0A5J4YN31"/>
<evidence type="ECO:0000313" key="4">
    <source>
        <dbReference type="EMBL" id="KAA8492073.1"/>
    </source>
</evidence>
<dbReference type="InterPro" id="IPR012674">
    <property type="entry name" value="Calycin"/>
</dbReference>
<reference evidence="5" key="1">
    <citation type="journal article" date="2019" name="Nat. Commun.">
        <title>Expansion of phycobilisome linker gene families in mesophilic red algae.</title>
        <authorList>
            <person name="Lee J."/>
            <person name="Kim D."/>
            <person name="Bhattacharya D."/>
            <person name="Yoon H.S."/>
        </authorList>
    </citation>
    <scope>NUCLEOTIDE SEQUENCE [LARGE SCALE GENOMIC DNA]</scope>
    <source>
        <strain evidence="5">CCMP 1328</strain>
    </source>
</reference>
<gene>
    <name evidence="4" type="ORF">FVE85_3511</name>
</gene>
<evidence type="ECO:0000313" key="5">
    <source>
        <dbReference type="Proteomes" id="UP000324585"/>
    </source>
</evidence>
<dbReference type="Pfam" id="PF12204">
    <property type="entry name" value="DUF3598_N"/>
    <property type="match status" value="1"/>
</dbReference>
<feature type="region of interest" description="Disordered" evidence="1">
    <location>
        <begin position="1"/>
        <end position="22"/>
    </location>
</feature>
<dbReference type="Pfam" id="PF21053">
    <property type="entry name" value="BFA1_C"/>
    <property type="match status" value="1"/>
</dbReference>
<feature type="domain" description="Biogenesis factor required for ATP synthase 1-like C-terminal" evidence="3">
    <location>
        <begin position="219"/>
        <end position="351"/>
    </location>
</feature>
<accession>A0A5J4YN31</accession>
<dbReference type="InterPro" id="IPR022017">
    <property type="entry name" value="BFA1-like_DUF3598"/>
</dbReference>
<evidence type="ECO:0000256" key="1">
    <source>
        <dbReference type="SAM" id="MobiDB-lite"/>
    </source>
</evidence>
<evidence type="ECO:0000259" key="2">
    <source>
        <dbReference type="Pfam" id="PF12204"/>
    </source>
</evidence>
<evidence type="ECO:0000259" key="3">
    <source>
        <dbReference type="Pfam" id="PF21053"/>
    </source>
</evidence>
<dbReference type="Gene3D" id="2.40.128.20">
    <property type="match status" value="2"/>
</dbReference>
<comment type="caution">
    <text evidence="4">The sequence shown here is derived from an EMBL/GenBank/DDBJ whole genome shotgun (WGS) entry which is preliminary data.</text>
</comment>
<protein>
    <submittedName>
        <fullName evidence="4">Uncharacterized protein</fullName>
    </submittedName>
</protein>
<sequence length="354" mass="38705">MEDGTSADGASPAMPPEPNNAGLDARQMWQHLQKHTGEWHGIRSVCAASGRVLVEVGTFVQVVPESTSAGGSSRSQLVWTTWVQEDTTSSPAVATVRLPTNRKSSGAAAARVDRVGANKSETWSSADVEDLGVVFEDGSFSLGPAEAGSTAGEQFLLQHGILQGEMGMRVRVIHAFDYERRLVGITICRERTRMNVAPAGSISPAAWRSPIALIKFTFGRWEGSGVMADERSGRLLRIQSVWELRLERFGEVELTSSLQVGAQNGDREESRAASTTVRGREDENVLMFPSTASHMVALSGGILVSQPLQMFRGTRAAIELFFLVRPGYRRRLIRFYNAELDWTSTAYLTERMVG</sequence>
<name>A0A5J4YN31_PORPP</name>
<dbReference type="EMBL" id="VRMN01000010">
    <property type="protein sequence ID" value="KAA8492073.1"/>
    <property type="molecule type" value="Genomic_DNA"/>
</dbReference>
<dbReference type="Proteomes" id="UP000324585">
    <property type="component" value="Unassembled WGS sequence"/>
</dbReference>
<keyword evidence="5" id="KW-1185">Reference proteome</keyword>
<feature type="domain" description="DUF3598" evidence="2">
    <location>
        <begin position="26"/>
        <end position="192"/>
    </location>
</feature>
<dbReference type="SUPFAM" id="SSF50814">
    <property type="entry name" value="Lipocalins"/>
    <property type="match status" value="2"/>
</dbReference>
<dbReference type="InterPro" id="IPR048378">
    <property type="entry name" value="BFA1-like_C"/>
</dbReference>
<proteinExistence type="predicted"/>